<proteinExistence type="predicted"/>
<dbReference type="Gene3D" id="3.90.1570.10">
    <property type="entry name" value="tt1808, chain A"/>
    <property type="match status" value="1"/>
</dbReference>
<dbReference type="AlphaFoldDB" id="K9YZP5"/>
<dbReference type="Pfam" id="PF05685">
    <property type="entry name" value="Uma2"/>
    <property type="match status" value="1"/>
</dbReference>
<reference evidence="2" key="1">
    <citation type="submission" date="2012-04" db="EMBL/GenBank/DDBJ databases">
        <title>Finished genome of Dactylococcopsis salina PCC 8305.</title>
        <authorList>
            <consortium name="US DOE Joint Genome Institute"/>
            <person name="Gugger M."/>
            <person name="Coursin T."/>
            <person name="Rippka R."/>
            <person name="Tandeau De Marsac N."/>
            <person name="Huntemann M."/>
            <person name="Wei C.-L."/>
            <person name="Han J."/>
            <person name="Detter J.C."/>
            <person name="Han C."/>
            <person name="Tapia R."/>
            <person name="Daligault H."/>
            <person name="Chen A."/>
            <person name="Krypides N."/>
            <person name="Mavromatis K."/>
            <person name="Markowitz V."/>
            <person name="Szeto E."/>
            <person name="Ivanova N."/>
            <person name="Ovchinnikova G."/>
            <person name="Pagani I."/>
            <person name="Pati A."/>
            <person name="Goodwin L."/>
            <person name="Peters L."/>
            <person name="Pitluck S."/>
            <person name="Woyke T."/>
            <person name="Kerfeld C."/>
        </authorList>
    </citation>
    <scope>NUCLEOTIDE SEQUENCE [LARGE SCALE GENOMIC DNA]</scope>
    <source>
        <strain evidence="2">PCC 8305</strain>
    </source>
</reference>
<accession>K9YZP5</accession>
<dbReference type="InterPro" id="IPR011335">
    <property type="entry name" value="Restrct_endonuc-II-like"/>
</dbReference>
<dbReference type="RefSeq" id="WP_015230752.1">
    <property type="nucleotide sequence ID" value="NC_019780.1"/>
</dbReference>
<dbReference type="CDD" id="cd06260">
    <property type="entry name" value="DUF820-like"/>
    <property type="match status" value="1"/>
</dbReference>
<evidence type="ECO:0000259" key="1">
    <source>
        <dbReference type="Pfam" id="PF05685"/>
    </source>
</evidence>
<dbReference type="STRING" id="13035.Dacsa_3256"/>
<evidence type="ECO:0000313" key="2">
    <source>
        <dbReference type="EMBL" id="AFZ51775.1"/>
    </source>
</evidence>
<feature type="domain" description="Putative restriction endonuclease" evidence="1">
    <location>
        <begin position="14"/>
        <end position="178"/>
    </location>
</feature>
<evidence type="ECO:0000313" key="3">
    <source>
        <dbReference type="Proteomes" id="UP000010482"/>
    </source>
</evidence>
<protein>
    <recommendedName>
        <fullName evidence="1">Putative restriction endonuclease domain-containing protein</fullName>
    </recommendedName>
</protein>
<gene>
    <name evidence="2" type="ORF">Dacsa_3256</name>
</gene>
<dbReference type="PATRIC" id="fig|13035.3.peg.3688"/>
<name>K9YZP5_DACS8</name>
<organism evidence="2 3">
    <name type="scientific">Dactylococcopsis salina (strain PCC 8305)</name>
    <name type="common">Myxobactron salinum</name>
    <dbReference type="NCBI Taxonomy" id="13035"/>
    <lineage>
        <taxon>Bacteria</taxon>
        <taxon>Bacillati</taxon>
        <taxon>Cyanobacteriota</taxon>
        <taxon>Cyanophyceae</taxon>
        <taxon>Nodosilineales</taxon>
        <taxon>Cymatolegaceae</taxon>
        <taxon>Dactylococcopsis</taxon>
    </lineage>
</organism>
<dbReference type="eggNOG" id="COG4636">
    <property type="taxonomic scope" value="Bacteria"/>
</dbReference>
<sequence length="186" mass="21245">MSPLQSSSQLSRHEFLRYPEIQPAREYINGKIYQKPRLKGKQERVLNRLLEVINQTGKKQKTAGAFTNLRCTFDNYSIVPDLAVFSSNNFPVDADGKLVRDRDLIPNWIIEFLSTEDHSTRTINNILICLQRGTQLGWLIDVYEQKIITFPQGEQPDLKEKGDCLPILAGLRTLNLSVADVFNLPT</sequence>
<dbReference type="EMBL" id="CP003944">
    <property type="protein sequence ID" value="AFZ51775.1"/>
    <property type="molecule type" value="Genomic_DNA"/>
</dbReference>
<dbReference type="InterPro" id="IPR012296">
    <property type="entry name" value="Nuclease_put_TT1808"/>
</dbReference>
<dbReference type="PANTHER" id="PTHR34107">
    <property type="entry name" value="SLL0198 PROTEIN-RELATED"/>
    <property type="match status" value="1"/>
</dbReference>
<dbReference type="KEGG" id="dsl:Dacsa_3256"/>
<dbReference type="SUPFAM" id="SSF52980">
    <property type="entry name" value="Restriction endonuclease-like"/>
    <property type="match status" value="1"/>
</dbReference>
<dbReference type="HOGENOM" id="CLU_107036_0_0_3"/>
<keyword evidence="3" id="KW-1185">Reference proteome</keyword>
<dbReference type="Proteomes" id="UP000010482">
    <property type="component" value="Chromosome"/>
</dbReference>
<dbReference type="InterPro" id="IPR008538">
    <property type="entry name" value="Uma2"/>
</dbReference>
<dbReference type="PANTHER" id="PTHR34107:SF5">
    <property type="entry name" value="SLL1355 PROTEIN"/>
    <property type="match status" value="1"/>
</dbReference>
<dbReference type="OrthoDB" id="461333at2"/>